<feature type="transmembrane region" description="Helical" evidence="1">
    <location>
        <begin position="126"/>
        <end position="148"/>
    </location>
</feature>
<proteinExistence type="predicted"/>
<sequence length="204" mass="22534">MAGASCHHHHYFSVARQSLSAISISTQAYTLLHIALCQAVYSSKVPRLPAPPVMKGVAPPHKTDQKLPMLASCLVSDEYDSEDTHSVETSSTEDLSQEATAEHHFYHHRDEEVSTLAKDPRAASSAWRWTVLTLLFTIVGLYLLLVYICVYEQTEVCQETFFPAPRDDSSSAHIVADEPSTIRAVAHATIHYELAGISPLSVYP</sequence>
<keyword evidence="1" id="KW-0472">Membrane</keyword>
<protein>
    <submittedName>
        <fullName evidence="2">Uncharacterized protein</fullName>
    </submittedName>
</protein>
<name>A0A7S3L6A9_9STRA</name>
<dbReference type="AlphaFoldDB" id="A0A7S3L6A9"/>
<dbReference type="EMBL" id="HBIM01012797">
    <property type="protein sequence ID" value="CAE0413193.1"/>
    <property type="molecule type" value="Transcribed_RNA"/>
</dbReference>
<keyword evidence="1" id="KW-0812">Transmembrane</keyword>
<organism evidence="2">
    <name type="scientific">Amphora coffeiformis</name>
    <dbReference type="NCBI Taxonomy" id="265554"/>
    <lineage>
        <taxon>Eukaryota</taxon>
        <taxon>Sar</taxon>
        <taxon>Stramenopiles</taxon>
        <taxon>Ochrophyta</taxon>
        <taxon>Bacillariophyta</taxon>
        <taxon>Bacillariophyceae</taxon>
        <taxon>Bacillariophycidae</taxon>
        <taxon>Thalassiophysales</taxon>
        <taxon>Catenulaceae</taxon>
        <taxon>Amphora</taxon>
    </lineage>
</organism>
<keyword evidence="1" id="KW-1133">Transmembrane helix</keyword>
<evidence type="ECO:0000313" key="2">
    <source>
        <dbReference type="EMBL" id="CAE0413193.1"/>
    </source>
</evidence>
<reference evidence="2" key="1">
    <citation type="submission" date="2021-01" db="EMBL/GenBank/DDBJ databases">
        <authorList>
            <person name="Corre E."/>
            <person name="Pelletier E."/>
            <person name="Niang G."/>
            <person name="Scheremetjew M."/>
            <person name="Finn R."/>
            <person name="Kale V."/>
            <person name="Holt S."/>
            <person name="Cochrane G."/>
            <person name="Meng A."/>
            <person name="Brown T."/>
            <person name="Cohen L."/>
        </authorList>
    </citation>
    <scope>NUCLEOTIDE SEQUENCE</scope>
    <source>
        <strain evidence="2">CCMP127</strain>
    </source>
</reference>
<accession>A0A7S3L6A9</accession>
<evidence type="ECO:0000256" key="1">
    <source>
        <dbReference type="SAM" id="Phobius"/>
    </source>
</evidence>
<gene>
    <name evidence="2" type="ORF">ACOF00016_LOCUS10451</name>
</gene>